<feature type="chain" id="PRO_5029670931" description="Lipoprotein" evidence="2">
    <location>
        <begin position="22"/>
        <end position="84"/>
    </location>
</feature>
<protein>
    <recommendedName>
        <fullName evidence="5">Lipoprotein</fullName>
    </recommendedName>
</protein>
<accession>A0A7K3WTV3</accession>
<evidence type="ECO:0000313" key="3">
    <source>
        <dbReference type="EMBL" id="NEN25110.1"/>
    </source>
</evidence>
<gene>
    <name evidence="3" type="ORF">G3O08_16540</name>
</gene>
<dbReference type="RefSeq" id="WP_163286569.1">
    <property type="nucleotide sequence ID" value="NZ_JAAGVY010000040.1"/>
</dbReference>
<dbReference type="PROSITE" id="PS51257">
    <property type="entry name" value="PROKAR_LIPOPROTEIN"/>
    <property type="match status" value="1"/>
</dbReference>
<comment type="caution">
    <text evidence="3">The sequence shown here is derived from an EMBL/GenBank/DDBJ whole genome shotgun (WGS) entry which is preliminary data.</text>
</comment>
<evidence type="ECO:0008006" key="5">
    <source>
        <dbReference type="Google" id="ProtNLM"/>
    </source>
</evidence>
<organism evidence="3 4">
    <name type="scientific">Cryomorpha ignava</name>
    <dbReference type="NCBI Taxonomy" id="101383"/>
    <lineage>
        <taxon>Bacteria</taxon>
        <taxon>Pseudomonadati</taxon>
        <taxon>Bacteroidota</taxon>
        <taxon>Flavobacteriia</taxon>
        <taxon>Flavobacteriales</taxon>
        <taxon>Cryomorphaceae</taxon>
        <taxon>Cryomorpha</taxon>
    </lineage>
</organism>
<name>A0A7K3WTV3_9FLAO</name>
<sequence length="84" mass="9279">MNRYLNILFVLFLAIGVSSCAKEELENPSQTPDPQAIMKSGFEIDQNCESPGINNLQPIPVYINDDGDEEDEGLKPTIPTVVKN</sequence>
<evidence type="ECO:0000256" key="1">
    <source>
        <dbReference type="SAM" id="MobiDB-lite"/>
    </source>
</evidence>
<dbReference type="EMBL" id="JAAGVY010000040">
    <property type="protein sequence ID" value="NEN25110.1"/>
    <property type="molecule type" value="Genomic_DNA"/>
</dbReference>
<keyword evidence="2" id="KW-0732">Signal</keyword>
<dbReference type="Proteomes" id="UP000486602">
    <property type="component" value="Unassembled WGS sequence"/>
</dbReference>
<evidence type="ECO:0000256" key="2">
    <source>
        <dbReference type="SAM" id="SignalP"/>
    </source>
</evidence>
<dbReference type="AlphaFoldDB" id="A0A7K3WTV3"/>
<keyword evidence="4" id="KW-1185">Reference proteome</keyword>
<feature type="signal peptide" evidence="2">
    <location>
        <begin position="1"/>
        <end position="21"/>
    </location>
</feature>
<proteinExistence type="predicted"/>
<feature type="region of interest" description="Disordered" evidence="1">
    <location>
        <begin position="65"/>
        <end position="84"/>
    </location>
</feature>
<evidence type="ECO:0000313" key="4">
    <source>
        <dbReference type="Proteomes" id="UP000486602"/>
    </source>
</evidence>
<reference evidence="3 4" key="1">
    <citation type="submission" date="2020-02" db="EMBL/GenBank/DDBJ databases">
        <title>Out from the shadows clarifying the taxonomy of the family Cryomorphaceae and related taxa by utilizing the GTDB taxonomic framework.</title>
        <authorList>
            <person name="Bowman J.P."/>
        </authorList>
    </citation>
    <scope>NUCLEOTIDE SEQUENCE [LARGE SCALE GENOMIC DNA]</scope>
    <source>
        <strain evidence="3 4">QSSC 1-22</strain>
    </source>
</reference>